<proteinExistence type="predicted"/>
<dbReference type="SUPFAM" id="SSF52540">
    <property type="entry name" value="P-loop containing nucleoside triphosphate hydrolases"/>
    <property type="match status" value="1"/>
</dbReference>
<dbReference type="Proteomes" id="UP001259347">
    <property type="component" value="Unassembled WGS sequence"/>
</dbReference>
<dbReference type="InterPro" id="IPR027417">
    <property type="entry name" value="P-loop_NTPase"/>
</dbReference>
<evidence type="ECO:0000313" key="1">
    <source>
        <dbReference type="EMBL" id="MDR6868731.1"/>
    </source>
</evidence>
<evidence type="ECO:0000313" key="2">
    <source>
        <dbReference type="Proteomes" id="UP001259347"/>
    </source>
</evidence>
<protein>
    <recommendedName>
        <fullName evidence="3">Deoxynucleoside monophosphate kinase</fullName>
    </recommendedName>
</protein>
<dbReference type="RefSeq" id="WP_310022844.1">
    <property type="nucleotide sequence ID" value="NZ_JAVDUM010000017.1"/>
</dbReference>
<evidence type="ECO:0008006" key="3">
    <source>
        <dbReference type="Google" id="ProtNLM"/>
    </source>
</evidence>
<keyword evidence="2" id="KW-1185">Reference proteome</keyword>
<dbReference type="EMBL" id="JAVDUM010000017">
    <property type="protein sequence ID" value="MDR6868731.1"/>
    <property type="molecule type" value="Genomic_DNA"/>
</dbReference>
<gene>
    <name evidence="1" type="ORF">J2Y69_003355</name>
</gene>
<name>A0ABU1SGM0_9MICO</name>
<dbReference type="Gene3D" id="3.40.50.300">
    <property type="entry name" value="P-loop containing nucleotide triphosphate hydrolases"/>
    <property type="match status" value="1"/>
</dbReference>
<reference evidence="1 2" key="1">
    <citation type="submission" date="2023-07" db="EMBL/GenBank/DDBJ databases">
        <title>Sorghum-associated microbial communities from plants grown in Nebraska, USA.</title>
        <authorList>
            <person name="Schachtman D."/>
        </authorList>
    </citation>
    <scope>NUCLEOTIDE SEQUENCE [LARGE SCALE GENOMIC DNA]</scope>
    <source>
        <strain evidence="1 2">2980</strain>
    </source>
</reference>
<sequence>MATDTYPIDHPTTPGRYEAESFPLSSRYDPYEVTEDGNLHEVNSGTLNPVEDFERFHFERKYGPFRRIDADGNPLPITPHVIGLVGKKRTGKDTTARALAEHGYTPAAFADPLRDMALAIDPVVGADRRGDFIRYSDALATYGYEEAKERFPEFRRFLQRLGTEGVREVLGAKYGLRDLIGDDLWIVLAEQRIQAADIPLVFTDVRFPNEAALIERYGDTVRIVRPSLPASTDEHPSETALDNYDTRETLVNDSTPEGLAATVDALLSRLKG</sequence>
<accession>A0ABU1SGM0</accession>
<organism evidence="1 2">
    <name type="scientific">Microbacterium resistens</name>
    <dbReference type="NCBI Taxonomy" id="156977"/>
    <lineage>
        <taxon>Bacteria</taxon>
        <taxon>Bacillati</taxon>
        <taxon>Actinomycetota</taxon>
        <taxon>Actinomycetes</taxon>
        <taxon>Micrococcales</taxon>
        <taxon>Microbacteriaceae</taxon>
        <taxon>Microbacterium</taxon>
    </lineage>
</organism>
<comment type="caution">
    <text evidence="1">The sequence shown here is derived from an EMBL/GenBank/DDBJ whole genome shotgun (WGS) entry which is preliminary data.</text>
</comment>